<organism evidence="6 7">
    <name type="scientific">Aspergillus steynii IBT 23096</name>
    <dbReference type="NCBI Taxonomy" id="1392250"/>
    <lineage>
        <taxon>Eukaryota</taxon>
        <taxon>Fungi</taxon>
        <taxon>Dikarya</taxon>
        <taxon>Ascomycota</taxon>
        <taxon>Pezizomycotina</taxon>
        <taxon>Eurotiomycetes</taxon>
        <taxon>Eurotiomycetidae</taxon>
        <taxon>Eurotiales</taxon>
        <taxon>Aspergillaceae</taxon>
        <taxon>Aspergillus</taxon>
        <taxon>Aspergillus subgen. Circumdati</taxon>
    </lineage>
</organism>
<dbReference type="Pfam" id="PF12255">
    <property type="entry name" value="TcdB_toxin_midC"/>
    <property type="match status" value="1"/>
</dbReference>
<keyword evidence="2" id="KW-0964">Secreted</keyword>
<feature type="domain" description="Insecticide toxin TcdB middle/C-terminal" evidence="4">
    <location>
        <begin position="868"/>
        <end position="993"/>
    </location>
</feature>
<dbReference type="PANTHER" id="PTHR32305">
    <property type="match status" value="1"/>
</dbReference>
<gene>
    <name evidence="6" type="ORF">P170DRAFT_353053</name>
</gene>
<comment type="subcellular location">
    <subcellularLocation>
        <location evidence="1">Secreted</location>
    </subcellularLocation>
</comment>
<feature type="domain" description="Insecticide toxin TcdB middle/N-terminal" evidence="5">
    <location>
        <begin position="686"/>
        <end position="820"/>
    </location>
</feature>
<evidence type="ECO:0000313" key="6">
    <source>
        <dbReference type="EMBL" id="PLB53297.1"/>
    </source>
</evidence>
<keyword evidence="7" id="KW-1185">Reference proteome</keyword>
<protein>
    <submittedName>
        <fullName evidence="6">SpvB-domain-containing protein</fullName>
    </submittedName>
</protein>
<evidence type="ECO:0000259" key="5">
    <source>
        <dbReference type="Pfam" id="PF12256"/>
    </source>
</evidence>
<comment type="caution">
    <text evidence="6">The sequence shown here is derived from an EMBL/GenBank/DDBJ whole genome shotgun (WGS) entry which is preliminary data.</text>
</comment>
<dbReference type="GO" id="GO:0005576">
    <property type="term" value="C:extracellular region"/>
    <property type="evidence" value="ECO:0007669"/>
    <property type="project" value="UniProtKB-SubCell"/>
</dbReference>
<evidence type="ECO:0000256" key="3">
    <source>
        <dbReference type="ARBA" id="ARBA00023026"/>
    </source>
</evidence>
<dbReference type="VEuPathDB" id="FungiDB:P170DRAFT_353053"/>
<dbReference type="InterPro" id="IPR028994">
    <property type="entry name" value="Integrin_alpha_N"/>
</dbReference>
<dbReference type="GO" id="GO:0005737">
    <property type="term" value="C:cytoplasm"/>
    <property type="evidence" value="ECO:0007669"/>
    <property type="project" value="InterPro"/>
</dbReference>
<feature type="non-terminal residue" evidence="6">
    <location>
        <position position="2106"/>
    </location>
</feature>
<evidence type="ECO:0000313" key="7">
    <source>
        <dbReference type="Proteomes" id="UP000234275"/>
    </source>
</evidence>
<name>A0A2I2GKB6_9EURO</name>
<dbReference type="InterPro" id="IPR003284">
    <property type="entry name" value="Sal_SpvB"/>
</dbReference>
<proteinExistence type="predicted"/>
<dbReference type="InterPro" id="IPR022045">
    <property type="entry name" value="TcdB_toxin_mid/N"/>
</dbReference>
<dbReference type="Gene3D" id="2.180.10.10">
    <property type="entry name" value="RHS repeat-associated core"/>
    <property type="match status" value="1"/>
</dbReference>
<evidence type="ECO:0000256" key="1">
    <source>
        <dbReference type="ARBA" id="ARBA00004613"/>
    </source>
</evidence>
<dbReference type="STRING" id="1392250.A0A2I2GKB6"/>
<dbReference type="Proteomes" id="UP000234275">
    <property type="component" value="Unassembled WGS sequence"/>
</dbReference>
<evidence type="ECO:0000256" key="2">
    <source>
        <dbReference type="ARBA" id="ARBA00022525"/>
    </source>
</evidence>
<dbReference type="PRINTS" id="PR01341">
    <property type="entry name" value="SALSPVBPROT"/>
</dbReference>
<dbReference type="InterPro" id="IPR022044">
    <property type="entry name" value="TcdB_toxin_mid/C"/>
</dbReference>
<evidence type="ECO:0000259" key="4">
    <source>
        <dbReference type="Pfam" id="PF12255"/>
    </source>
</evidence>
<reference evidence="6 7" key="1">
    <citation type="submission" date="2016-12" db="EMBL/GenBank/DDBJ databases">
        <title>The genomes of Aspergillus section Nigri reveals drivers in fungal speciation.</title>
        <authorList>
            <consortium name="DOE Joint Genome Institute"/>
            <person name="Vesth T.C."/>
            <person name="Nybo J."/>
            <person name="Theobald S."/>
            <person name="Brandl J."/>
            <person name="Frisvad J.C."/>
            <person name="Nielsen K.F."/>
            <person name="Lyhne E.K."/>
            <person name="Kogle M.E."/>
            <person name="Kuo A."/>
            <person name="Riley R."/>
            <person name="Clum A."/>
            <person name="Nolan M."/>
            <person name="Lipzen A."/>
            <person name="Salamov A."/>
            <person name="Henrissat B."/>
            <person name="Wiebenga A."/>
            <person name="De Vries R.P."/>
            <person name="Grigoriev I.V."/>
            <person name="Mortensen U.H."/>
            <person name="Andersen M.R."/>
            <person name="Baker S.E."/>
        </authorList>
    </citation>
    <scope>NUCLEOTIDE SEQUENCE [LARGE SCALE GENOMIC DNA]</scope>
    <source>
        <strain evidence="6 7">IBT 23096</strain>
    </source>
</reference>
<dbReference type="NCBIfam" id="TIGR03696">
    <property type="entry name" value="Rhs_assc_core"/>
    <property type="match status" value="1"/>
</dbReference>
<dbReference type="Pfam" id="PF03534">
    <property type="entry name" value="SpvB"/>
    <property type="match status" value="1"/>
</dbReference>
<dbReference type="PANTHER" id="PTHR32305:SF15">
    <property type="entry name" value="PROTEIN RHSA-RELATED"/>
    <property type="match status" value="1"/>
</dbReference>
<dbReference type="InterPro" id="IPR050708">
    <property type="entry name" value="T6SS_VgrG/RHS"/>
</dbReference>
<dbReference type="SUPFAM" id="SSF69318">
    <property type="entry name" value="Integrin alpha N-terminal domain"/>
    <property type="match status" value="1"/>
</dbReference>
<dbReference type="InterPro" id="IPR022385">
    <property type="entry name" value="Rhs_assc_core"/>
</dbReference>
<dbReference type="Pfam" id="PF12256">
    <property type="entry name" value="TcdB_toxin_midN"/>
    <property type="match status" value="1"/>
</dbReference>
<sequence>MAEFAYPVDPSKPVLGNSASVGTAAGSQTAPRHLLAEGDGRRASSERFNVDACTGGMSFIIPIQTSPGRSGFGPSLSLVYESGSSAANGVFGLGWHLEGVQSISRKTSTSIPVYDDDQDVFVDSTVGEVVPVMKSDGSPEETILEDWMVRRYRARVESDPMRIERWTQQSNRGNMYWRMISSDNVTVIYGATEASRVSGAEQIFSWLACETYDSYGNHMVFEYKAEDANGLTVDTDVFEANREEQIRTRQRYLKSIKYGNTEPNRDKDTWKVLNTPPGHWMFEVVLDYGEHDEECPTTEETKMWASRPDPFSTCNGGFEVRTYRRCRRVLMFHHFPQELGRADCLVASTNLTYAIEPRTGTTLLQSCVGTGYTPVGEKDYSSLSLPPITLEYTEPPELDTLQEEILGLDAAGLATGEAQWVDLNGDGAPGVLVEVPGGGWYYHRNESTDEKVQVGGATLVRQVPSSANPTTWAFEDLTGDGLLDLSPVSPGHTIRGFYGRTEDGAWRTYTPFTTYPTMDPSSQAWPVYKFDLTGTGRGDLLRMAPGEDGELAWHASLGPEGYGPEQRTTGAPKVVPDGTGSLFLQDMSGDGRTDVVWVRNGNVSYWPNLGHGQFGARVIMVKAPFQPEDGNFSTRRIRMANITGFGGTDYIYLPPGGGAVVYYNQWGNGWSDGYRLESVPPLDGLCAVDVFDISGRGTQSLCWTSDLPSHNRAADATTVHFVDLMGGVPSGLLTKCSNGMGGECTATYRSSVRYCREDEDNGRPWSTKLPFSMCCIASTTSVDYVAQTSQTVSYAYHNGHYDPAERQFRGFQMVELSETEDFAVDVPNVQFTRPPVVTKSWFYIGHERLDMESVLPNSCQAVDERLDAYRALAGKVRRQETYSADGGVNTDLPYAISQQSYEVVVHQKTQGSRPGTFRVNPREEITAVYEREKGEPRVQQTLTLSTDCYGRAEKQLIVNYGKSTSSLPSLDDQQKQMDTSLVYTETSYTNAIDDVSSEPDYFHVPVVSETAQYRMYPGDNFNNAMSDGRYEWDKLAADSCKLLQQAENIPIEQKAEDLISDRPPAGYKALVSKHRTLYSDGNVKGVLEAGKLQTFSVKWQSYQLAATTNLLAQILTRSGAETFLSSAAIKEELRNGGYVELDPDEWWAPSARDIFGDDSLEGRLSAARTQFYLTNGEIDAVGSKSWQHRDELNLLTTARVDAVGNTTTLVNDYARLLPKSITDANGNITEFEIDSLGRRVGLAVKGKPGEVVGDSLDGFSADLSDDDVRSFWESPSVAAQELLKDAGQRAIYCLSRNQQQMGSPAWQAELVRDTHYRDGPGNISISITYLNGNGQAMQTLCLSNDETTTWQVSSAVTSCNGQQVKNFLPFFKPTHEFCAQSEIATKPATTFLLDPLDRTVGVLNADQTWSKTRITPWSQISYDAGDTVLIEDPSTDEDIGSYFQGLDKTSYHPTWYYQRMTPDAADEEKKAAKKSECYNDTPKIVHLNSRGNVSVQMDALGRVVTQNRYDLLGRPIHRVNMDSGDRWLLSDCTGLPVLSWSSGGPRKRTVYDALGRVEAIKVQASKTDENEVVVVKNEYGESYESDPEAQNLRGQLVTCWDQSGVQRNVRFDFKGNCIESSIQYATKYDSILDWSTETEELNPTDYTTESWFDAVGHALQTATAGGGAISNTFDIAGRLTSATSAAREDPDTHTPYVDNIDYAEGNEVTLIEYSNGSQTLHSYDPLTRRLARTQITRADGTVFQDISYTYDCLGKVVQKTDKAQQTIYFNNQVVKANQEFTYDALGQLCSATGREQVDAPGHRLVPYGPTLGQPNGIPGDGSQLIEYCETYKYDAVGNIMETKHEPASDPMYSPWTRTYTYEADNNRLKSSKVGSATDLYEYADDAGLNGCMTHMAGYSLAWDHNNQLRSFSTQRVSEGGTPERTWYIYNSQGKRVRKVTVRDTGARLKETLCLPFCDISITYAGNGESEVRRTCSTSVGSLSTSGTPLVIIEANTQTDTTTTQRLLRYQISDNLELDDTAKVISYEEYSPYGSSTYQARTIEAPRKYRFAAYHRDNESGLYLCGERYYASWLGRWTSPDPLGTVDGLNLYAYVSNDPINFNDSGG</sequence>
<dbReference type="GeneID" id="36551657"/>
<dbReference type="RefSeq" id="XP_024708599.1">
    <property type="nucleotide sequence ID" value="XM_024843957.1"/>
</dbReference>
<dbReference type="OrthoDB" id="5426877at2759"/>
<accession>A0A2I2GKB6</accession>
<dbReference type="EMBL" id="MSFO01000002">
    <property type="protein sequence ID" value="PLB53297.1"/>
    <property type="molecule type" value="Genomic_DNA"/>
</dbReference>
<keyword evidence="3" id="KW-0843">Virulence</keyword>